<dbReference type="Gene3D" id="1.10.3500.10">
    <property type="entry name" value="Tex N-terminal region-like"/>
    <property type="match status" value="1"/>
</dbReference>
<dbReference type="Gene3D" id="2.40.50.140">
    <property type="entry name" value="Nucleic acid-binding proteins"/>
    <property type="match status" value="1"/>
</dbReference>
<dbReference type="EMBL" id="DWUW01000346">
    <property type="protein sequence ID" value="HJD32661.1"/>
    <property type="molecule type" value="Genomic_DNA"/>
</dbReference>
<dbReference type="Gene3D" id="1.10.150.310">
    <property type="entry name" value="Tex RuvX-like domain-like"/>
    <property type="match status" value="1"/>
</dbReference>
<reference evidence="3" key="2">
    <citation type="submission" date="2021-04" db="EMBL/GenBank/DDBJ databases">
        <authorList>
            <person name="Gilroy R."/>
        </authorList>
    </citation>
    <scope>NUCLEOTIDE SEQUENCE</scope>
    <source>
        <strain evidence="3">ChiHjej8B7-25341</strain>
    </source>
</reference>
<dbReference type="SUPFAM" id="SSF158832">
    <property type="entry name" value="Tex N-terminal region-like"/>
    <property type="match status" value="1"/>
</dbReference>
<dbReference type="GO" id="GO:0003729">
    <property type="term" value="F:mRNA binding"/>
    <property type="evidence" value="ECO:0007669"/>
    <property type="project" value="UniProtKB-ARBA"/>
</dbReference>
<dbReference type="Pfam" id="PF12836">
    <property type="entry name" value="HHH_3"/>
    <property type="match status" value="1"/>
</dbReference>
<reference evidence="3" key="1">
    <citation type="journal article" date="2021" name="PeerJ">
        <title>Extensive microbial diversity within the chicken gut microbiome revealed by metagenomics and culture.</title>
        <authorList>
            <person name="Gilroy R."/>
            <person name="Ravi A."/>
            <person name="Getino M."/>
            <person name="Pursley I."/>
            <person name="Horton D.L."/>
            <person name="Alikhan N.F."/>
            <person name="Baker D."/>
            <person name="Gharbi K."/>
            <person name="Hall N."/>
            <person name="Watson M."/>
            <person name="Adriaenssens E.M."/>
            <person name="Foster-Nyarko E."/>
            <person name="Jarju S."/>
            <person name="Secka A."/>
            <person name="Antonio M."/>
            <person name="Oren A."/>
            <person name="Chaudhuri R.R."/>
            <person name="La Ragione R."/>
            <person name="Hildebrand F."/>
            <person name="Pallen M.J."/>
        </authorList>
    </citation>
    <scope>NUCLEOTIDE SEQUENCE</scope>
    <source>
        <strain evidence="3">ChiHjej8B7-25341</strain>
    </source>
</reference>
<sequence length="746" mass="80588">PYRPKRKTRASVAKEKGLDGLAQLILAQETDLPLEESAAAYVDEEKGVGSAAEAIQGAKDIIAEMISDEADYRIFIRNLTFEEGKLTSTAKDEKAASVYETYYNYEEPLKKTAGHRILALNRGEKEKFLTVKVEAPEERILSYLAKKVITRQNSVTEPVLKEVIADSYSRLIAPAIEREIRNDLTEKAEDGAISVFGKNLEQLLMQPPIAGRVVLGWDPAFRTGCKLAVVDETGKVLDTKVIYPTAPQNKVEEAKRELKRLIAKYHVSLISVGNGTASRESEQVIVELIKELPTPVQYVIVNEAGASVYSASKLATEEFPNFDVGQRSAASIARRLQDPLAELVKIDPKSIGVGQYQHDMNQKKLSEALEGVVEDCVNRVGVDLNTASASLLEYISGITKTIAKSIVEYREANGRFTSRKQLLKVPKLGPKAFEQCAGFLRIQDGENPLDATSVHPESYEATMKLLKHLDMTLEDVKKLQAQAAAAKKNGKSGLRTAAGAGAGTDAKGGAASGGTGNASGGTGNAAGQGGRGSAQNGSDRKGSRMVIRNTNTAMGRALAAAMGGISLEEGGQNEKKQAARQDAGKQAKKQTEQPGHGPENASGLSVSGLERRAGDKAKLAQELGIGEITLTDILKELEKPARDPREDMPAPVLRSDVLDMKDLKPGMILKGTVRNVIDFGAFVDIGVHQDGLVHISQITDRFIKHPLEAVSVGDVVDVKVLDVDVAKKRISLTMRLDQEAKPKERK</sequence>
<dbReference type="Pfam" id="PF22706">
    <property type="entry name" value="Tex_central_region"/>
    <property type="match status" value="1"/>
</dbReference>
<dbReference type="PROSITE" id="PS50126">
    <property type="entry name" value="S1"/>
    <property type="match status" value="1"/>
</dbReference>
<dbReference type="InterPro" id="IPR037027">
    <property type="entry name" value="YqgF/RNaseH-like_dom_sf"/>
</dbReference>
<dbReference type="GO" id="GO:0005737">
    <property type="term" value="C:cytoplasm"/>
    <property type="evidence" value="ECO:0007669"/>
    <property type="project" value="UniProtKB-ARBA"/>
</dbReference>
<dbReference type="GO" id="GO:0006412">
    <property type="term" value="P:translation"/>
    <property type="evidence" value="ECO:0007669"/>
    <property type="project" value="TreeGrafter"/>
</dbReference>
<feature type="compositionally biased region" description="Gly residues" evidence="1">
    <location>
        <begin position="510"/>
        <end position="532"/>
    </location>
</feature>
<dbReference type="InterPro" id="IPR032639">
    <property type="entry name" value="Tex_YqgF"/>
</dbReference>
<dbReference type="InterPro" id="IPR055179">
    <property type="entry name" value="Tex-like_central_region"/>
</dbReference>
<feature type="compositionally biased region" description="Basic and acidic residues" evidence="1">
    <location>
        <begin position="572"/>
        <end position="591"/>
    </location>
</feature>
<dbReference type="PANTHER" id="PTHR10724">
    <property type="entry name" value="30S RIBOSOMAL PROTEIN S1"/>
    <property type="match status" value="1"/>
</dbReference>
<dbReference type="InterPro" id="IPR012337">
    <property type="entry name" value="RNaseH-like_sf"/>
</dbReference>
<organism evidence="3 4">
    <name type="scientific">Candidatus Eisenbergiella stercorigallinarum</name>
    <dbReference type="NCBI Taxonomy" id="2838557"/>
    <lineage>
        <taxon>Bacteria</taxon>
        <taxon>Bacillati</taxon>
        <taxon>Bacillota</taxon>
        <taxon>Clostridia</taxon>
        <taxon>Lachnospirales</taxon>
        <taxon>Lachnospiraceae</taxon>
        <taxon>Eisenbergiella</taxon>
    </lineage>
</organism>
<dbReference type="Pfam" id="PF17674">
    <property type="entry name" value="HHH_9"/>
    <property type="match status" value="2"/>
</dbReference>
<dbReference type="SUPFAM" id="SSF47781">
    <property type="entry name" value="RuvA domain 2-like"/>
    <property type="match status" value="2"/>
</dbReference>
<dbReference type="CDD" id="cd05685">
    <property type="entry name" value="S1_Tex"/>
    <property type="match status" value="1"/>
</dbReference>
<dbReference type="AlphaFoldDB" id="A0A9D2R2X0"/>
<name>A0A9D2R2X0_9FIRM</name>
<dbReference type="Proteomes" id="UP000823851">
    <property type="component" value="Unassembled WGS sequence"/>
</dbReference>
<dbReference type="FunFam" id="1.10.150.310:FF:000002">
    <property type="entry name" value="Putative transcription modulator/accessory protein"/>
    <property type="match status" value="1"/>
</dbReference>
<dbReference type="InterPro" id="IPR044146">
    <property type="entry name" value="S1_Tex"/>
</dbReference>
<dbReference type="SUPFAM" id="SSF50249">
    <property type="entry name" value="Nucleic acid-binding proteins"/>
    <property type="match status" value="1"/>
</dbReference>
<proteinExistence type="predicted"/>
<evidence type="ECO:0000313" key="4">
    <source>
        <dbReference type="Proteomes" id="UP000823851"/>
    </source>
</evidence>
<evidence type="ECO:0000313" key="3">
    <source>
        <dbReference type="EMBL" id="HJD32661.1"/>
    </source>
</evidence>
<dbReference type="Pfam" id="PF16921">
    <property type="entry name" value="Tex_YqgF"/>
    <property type="match status" value="1"/>
</dbReference>
<feature type="domain" description="S1 motif" evidence="2">
    <location>
        <begin position="666"/>
        <end position="735"/>
    </location>
</feature>
<feature type="region of interest" description="Disordered" evidence="1">
    <location>
        <begin position="503"/>
        <end position="543"/>
    </location>
</feature>
<dbReference type="FunFam" id="3.30.420.140:FF:000001">
    <property type="entry name" value="RNA-binding transcriptional accessory protein"/>
    <property type="match status" value="1"/>
</dbReference>
<dbReference type="SMART" id="SM00316">
    <property type="entry name" value="S1"/>
    <property type="match status" value="1"/>
</dbReference>
<dbReference type="SMART" id="SM00732">
    <property type="entry name" value="YqgFc"/>
    <property type="match status" value="1"/>
</dbReference>
<dbReference type="InterPro" id="IPR010994">
    <property type="entry name" value="RuvA_2-like"/>
</dbReference>
<dbReference type="InterPro" id="IPR041692">
    <property type="entry name" value="HHH_9"/>
</dbReference>
<evidence type="ECO:0000259" key="2">
    <source>
        <dbReference type="PROSITE" id="PS50126"/>
    </source>
</evidence>
<dbReference type="Gene3D" id="3.30.420.140">
    <property type="entry name" value="YqgF/RNase H-like domain"/>
    <property type="match status" value="1"/>
</dbReference>
<dbReference type="GO" id="GO:0006139">
    <property type="term" value="P:nucleobase-containing compound metabolic process"/>
    <property type="evidence" value="ECO:0007669"/>
    <property type="project" value="InterPro"/>
</dbReference>
<protein>
    <submittedName>
        <fullName evidence="3">RNA-binding transcriptional accessory protein</fullName>
    </submittedName>
</protein>
<accession>A0A9D2R2X0</accession>
<dbReference type="SUPFAM" id="SSF53098">
    <property type="entry name" value="Ribonuclease H-like"/>
    <property type="match status" value="1"/>
</dbReference>
<dbReference type="GO" id="GO:0003735">
    <property type="term" value="F:structural constituent of ribosome"/>
    <property type="evidence" value="ECO:0007669"/>
    <property type="project" value="TreeGrafter"/>
</dbReference>
<dbReference type="InterPro" id="IPR023323">
    <property type="entry name" value="Tex-like_dom_sf"/>
</dbReference>
<comment type="caution">
    <text evidence="3">The sequence shown here is derived from an EMBL/GenBank/DDBJ whole genome shotgun (WGS) entry which is preliminary data.</text>
</comment>
<feature type="region of interest" description="Disordered" evidence="1">
    <location>
        <begin position="568"/>
        <end position="608"/>
    </location>
</feature>
<evidence type="ECO:0000256" key="1">
    <source>
        <dbReference type="SAM" id="MobiDB-lite"/>
    </source>
</evidence>
<dbReference type="InterPro" id="IPR012340">
    <property type="entry name" value="NA-bd_OB-fold"/>
</dbReference>
<gene>
    <name evidence="3" type="ORF">H9912_12090</name>
</gene>
<feature type="non-terminal residue" evidence="3">
    <location>
        <position position="1"/>
    </location>
</feature>
<dbReference type="InterPro" id="IPR006641">
    <property type="entry name" value="YqgF/RNaseH-like_dom"/>
</dbReference>
<dbReference type="InterPro" id="IPR003029">
    <property type="entry name" value="S1_domain"/>
</dbReference>
<dbReference type="Pfam" id="PF00575">
    <property type="entry name" value="S1"/>
    <property type="match status" value="1"/>
</dbReference>
<dbReference type="InterPro" id="IPR050437">
    <property type="entry name" value="Ribos_protein_bS1-like"/>
</dbReference>
<dbReference type="FunFam" id="2.40.50.140:FF:000051">
    <property type="entry name" value="RNA-binding transcriptional accessory protein"/>
    <property type="match status" value="1"/>
</dbReference>
<dbReference type="PANTHER" id="PTHR10724:SF10">
    <property type="entry name" value="S1 RNA-BINDING DOMAIN-CONTAINING PROTEIN 1"/>
    <property type="match status" value="1"/>
</dbReference>